<reference evidence="2 3" key="1">
    <citation type="submission" date="2023-08" db="EMBL/GenBank/DDBJ databases">
        <title>Pathogen: clinical or host-associated sample.</title>
        <authorList>
            <person name="Hergert J."/>
            <person name="Casey R."/>
            <person name="Wagner J."/>
            <person name="Young E.L."/>
            <person name="Oakeson K.F."/>
        </authorList>
    </citation>
    <scope>NUCLEOTIDE SEQUENCE [LARGE SCALE GENOMIC DNA]</scope>
    <source>
        <strain evidence="2 3">1760953</strain>
    </source>
</reference>
<dbReference type="AlphaFoldDB" id="A0AA50H4U5"/>
<dbReference type="SUPFAM" id="SSF47413">
    <property type="entry name" value="lambda repressor-like DNA-binding domains"/>
    <property type="match status" value="1"/>
</dbReference>
<dbReference type="RefSeq" id="WP_306036862.1">
    <property type="nucleotide sequence ID" value="NZ_CP132302.1"/>
</dbReference>
<gene>
    <name evidence="2" type="ORF">Q9313_12760</name>
</gene>
<dbReference type="EMBL" id="CP132302">
    <property type="protein sequence ID" value="WLR96573.1"/>
    <property type="molecule type" value="Genomic_DNA"/>
</dbReference>
<evidence type="ECO:0000313" key="3">
    <source>
        <dbReference type="Proteomes" id="UP001234585"/>
    </source>
</evidence>
<dbReference type="Proteomes" id="UP001234585">
    <property type="component" value="Chromosome"/>
</dbReference>
<protein>
    <submittedName>
        <fullName evidence="2">Helix-turn-helix transcriptional regulator</fullName>
    </submittedName>
</protein>
<organism evidence="2 3">
    <name type="scientific">Shinella sumterensis</name>
    <dbReference type="NCBI Taxonomy" id="1967501"/>
    <lineage>
        <taxon>Bacteria</taxon>
        <taxon>Pseudomonadati</taxon>
        <taxon>Pseudomonadota</taxon>
        <taxon>Alphaproteobacteria</taxon>
        <taxon>Hyphomicrobiales</taxon>
        <taxon>Rhizobiaceae</taxon>
        <taxon>Shinella</taxon>
    </lineage>
</organism>
<dbReference type="InterPro" id="IPR001387">
    <property type="entry name" value="Cro/C1-type_HTH"/>
</dbReference>
<feature type="domain" description="HTH cro/C1-type" evidence="1">
    <location>
        <begin position="16"/>
        <end position="66"/>
    </location>
</feature>
<proteinExistence type="predicted"/>
<dbReference type="CDD" id="cd00093">
    <property type="entry name" value="HTH_XRE"/>
    <property type="match status" value="1"/>
</dbReference>
<keyword evidence="3" id="KW-1185">Reference proteome</keyword>
<accession>A0AA50H4U5</accession>
<name>A0AA50H4U5_9HYPH</name>
<dbReference type="GO" id="GO:0003677">
    <property type="term" value="F:DNA binding"/>
    <property type="evidence" value="ECO:0007669"/>
    <property type="project" value="InterPro"/>
</dbReference>
<evidence type="ECO:0000313" key="2">
    <source>
        <dbReference type="EMBL" id="WLR96573.1"/>
    </source>
</evidence>
<evidence type="ECO:0000259" key="1">
    <source>
        <dbReference type="PROSITE" id="PS50943"/>
    </source>
</evidence>
<dbReference type="SMART" id="SM00530">
    <property type="entry name" value="HTH_XRE"/>
    <property type="match status" value="1"/>
</dbReference>
<sequence>MDDLRKRFGRLVAVHRRKAGLTQDQLAAAASVSVDMISKIETGATGARFPLIERLAEALRIDPAELFTTELSSTNRRSPVFTALSIRLAGLDDDELIWINGVVEAALKQKR</sequence>
<dbReference type="Gene3D" id="1.10.260.40">
    <property type="entry name" value="lambda repressor-like DNA-binding domains"/>
    <property type="match status" value="1"/>
</dbReference>
<dbReference type="PROSITE" id="PS50943">
    <property type="entry name" value="HTH_CROC1"/>
    <property type="match status" value="1"/>
</dbReference>
<dbReference type="Pfam" id="PF13560">
    <property type="entry name" value="HTH_31"/>
    <property type="match status" value="1"/>
</dbReference>
<dbReference type="InterPro" id="IPR010982">
    <property type="entry name" value="Lambda_DNA-bd_dom_sf"/>
</dbReference>